<feature type="transmembrane region" description="Helical" evidence="1">
    <location>
        <begin position="173"/>
        <end position="192"/>
    </location>
</feature>
<dbReference type="InterPro" id="IPR003675">
    <property type="entry name" value="Rce1/LyrA-like_dom"/>
</dbReference>
<keyword evidence="1" id="KW-0812">Transmembrane</keyword>
<feature type="transmembrane region" description="Helical" evidence="1">
    <location>
        <begin position="145"/>
        <end position="167"/>
    </location>
</feature>
<organism evidence="3 4">
    <name type="scientific">Aquimarina amphilecti</name>
    <dbReference type="NCBI Taxonomy" id="1038014"/>
    <lineage>
        <taxon>Bacteria</taxon>
        <taxon>Pseudomonadati</taxon>
        <taxon>Bacteroidota</taxon>
        <taxon>Flavobacteriia</taxon>
        <taxon>Flavobacteriales</taxon>
        <taxon>Flavobacteriaceae</taxon>
        <taxon>Aquimarina</taxon>
    </lineage>
</organism>
<dbReference type="PANTHER" id="PTHR39430:SF1">
    <property type="entry name" value="PROTEASE"/>
    <property type="match status" value="1"/>
</dbReference>
<name>A0A1H7US60_AQUAM</name>
<proteinExistence type="predicted"/>
<evidence type="ECO:0000256" key="1">
    <source>
        <dbReference type="SAM" id="Phobius"/>
    </source>
</evidence>
<keyword evidence="1" id="KW-0472">Membrane</keyword>
<dbReference type="Proteomes" id="UP000198521">
    <property type="component" value="Unassembled WGS sequence"/>
</dbReference>
<dbReference type="GO" id="GO:0004175">
    <property type="term" value="F:endopeptidase activity"/>
    <property type="evidence" value="ECO:0007669"/>
    <property type="project" value="UniProtKB-ARBA"/>
</dbReference>
<feature type="transmembrane region" description="Helical" evidence="1">
    <location>
        <begin position="197"/>
        <end position="219"/>
    </location>
</feature>
<sequence>MNKITLRQTLIPLITIAIICFLWFGPINLGFLPNIIASLVIIIANYLEYKGKAFLELGFQREKFTTKNIFVLAPLVALGLFIFYFFALVPVITKLTGVPIDYSSFDELKGNLPASLVTLLIVWATAGFGEEIIFRGYFMRQFVKFFGESKISIVLNIVLVTGFFGFMHSQQGITGQLVTWITGALIALIFYLRKYDLWFVIAVHGFFNTIALSCIYLGLA</sequence>
<protein>
    <recommendedName>
        <fullName evidence="2">CAAX prenyl protease 2/Lysostaphin resistance protein A-like domain-containing protein</fullName>
    </recommendedName>
</protein>
<keyword evidence="1" id="KW-1133">Transmembrane helix</keyword>
<dbReference type="GO" id="GO:0080120">
    <property type="term" value="P:CAAX-box protein maturation"/>
    <property type="evidence" value="ECO:0007669"/>
    <property type="project" value="UniProtKB-ARBA"/>
</dbReference>
<feature type="transmembrane region" description="Helical" evidence="1">
    <location>
        <begin position="69"/>
        <end position="92"/>
    </location>
</feature>
<feature type="transmembrane region" description="Helical" evidence="1">
    <location>
        <begin position="9"/>
        <end position="25"/>
    </location>
</feature>
<dbReference type="AlphaFoldDB" id="A0A1H7US60"/>
<feature type="domain" description="CAAX prenyl protease 2/Lysostaphin resistance protein A-like" evidence="2">
    <location>
        <begin position="115"/>
        <end position="210"/>
    </location>
</feature>
<keyword evidence="4" id="KW-1185">Reference proteome</keyword>
<dbReference type="PANTHER" id="PTHR39430">
    <property type="entry name" value="MEMBRANE-ASSOCIATED PROTEASE-RELATED"/>
    <property type="match status" value="1"/>
</dbReference>
<evidence type="ECO:0000259" key="2">
    <source>
        <dbReference type="Pfam" id="PF02517"/>
    </source>
</evidence>
<dbReference type="RefSeq" id="WP_091411418.1">
    <property type="nucleotide sequence ID" value="NZ_FOAB01000007.1"/>
</dbReference>
<accession>A0A1H7US60</accession>
<dbReference type="Pfam" id="PF02517">
    <property type="entry name" value="Rce1-like"/>
    <property type="match status" value="1"/>
</dbReference>
<gene>
    <name evidence="3" type="ORF">SAMN04487910_3849</name>
</gene>
<feature type="transmembrane region" description="Helical" evidence="1">
    <location>
        <begin position="112"/>
        <end position="133"/>
    </location>
</feature>
<dbReference type="OrthoDB" id="9807747at2"/>
<dbReference type="STRING" id="1038014.SAMN04487910_3849"/>
<reference evidence="3 4" key="1">
    <citation type="submission" date="2016-10" db="EMBL/GenBank/DDBJ databases">
        <authorList>
            <person name="de Groot N.N."/>
        </authorList>
    </citation>
    <scope>NUCLEOTIDE SEQUENCE [LARGE SCALE GENOMIC DNA]</scope>
    <source>
        <strain evidence="3 4">DSM 25232</strain>
    </source>
</reference>
<evidence type="ECO:0000313" key="3">
    <source>
        <dbReference type="EMBL" id="SEL99646.1"/>
    </source>
</evidence>
<dbReference type="EMBL" id="FOAB01000007">
    <property type="protein sequence ID" value="SEL99646.1"/>
    <property type="molecule type" value="Genomic_DNA"/>
</dbReference>
<evidence type="ECO:0000313" key="4">
    <source>
        <dbReference type="Proteomes" id="UP000198521"/>
    </source>
</evidence>
<feature type="transmembrane region" description="Helical" evidence="1">
    <location>
        <begin position="31"/>
        <end position="49"/>
    </location>
</feature>